<dbReference type="InterPro" id="IPR000626">
    <property type="entry name" value="Ubiquitin-like_dom"/>
</dbReference>
<evidence type="ECO:0000313" key="3">
    <source>
        <dbReference type="Proteomes" id="UP001321479"/>
    </source>
</evidence>
<sequence>METYTITKKPIRLGFNMDNVLFDFEFEIMAQFKNNSIHFLTAREMYDSIISDNNIKLIHKDIIQQSNFYLNLRLIENSLEAFEYLSNVKDRQNDTMFELYIIGKPIKILSAKFDLIKKYFGKKALKNTIFINDKTIINLDILIDAKKFVRGINGSSAHHLNSNAEFYPNKMSFQHIRYYTPFNETLFNETEFDYPVINNWTDGTYKDVIIRECVKLGLITTDLNLIPNYTLTISTITGKKTSISVKPNMTLINFKKEIEHFVNLIPHEQKLYLKHNHELASHQILDENNFILRDLGIKNNSKIIVLYKSPTCSCHC</sequence>
<dbReference type="Proteomes" id="UP001321479">
    <property type="component" value="Segment"/>
</dbReference>
<dbReference type="Gene3D" id="3.10.20.90">
    <property type="entry name" value="Phosphatidylinositol 3-kinase Catalytic Subunit, Chain A, domain 1"/>
    <property type="match status" value="1"/>
</dbReference>
<name>A0ABM7NUD5_9VIRU</name>
<dbReference type="EMBL" id="AP024483">
    <property type="protein sequence ID" value="BCS83677.1"/>
    <property type="molecule type" value="Genomic_DNA"/>
</dbReference>
<dbReference type="SUPFAM" id="SSF54236">
    <property type="entry name" value="Ubiquitin-like"/>
    <property type="match status" value="1"/>
</dbReference>
<dbReference type="GeneID" id="80558882"/>
<protein>
    <submittedName>
        <fullName evidence="2">5' nucleotidase</fullName>
    </submittedName>
</protein>
<dbReference type="CDD" id="cd17039">
    <property type="entry name" value="Ubl_ubiquitin_like"/>
    <property type="match status" value="1"/>
</dbReference>
<evidence type="ECO:0000259" key="1">
    <source>
        <dbReference type="PROSITE" id="PS50053"/>
    </source>
</evidence>
<dbReference type="InterPro" id="IPR023214">
    <property type="entry name" value="HAD_sf"/>
</dbReference>
<feature type="domain" description="Ubiquitin-like" evidence="1">
    <location>
        <begin position="229"/>
        <end position="308"/>
    </location>
</feature>
<proteinExistence type="predicted"/>
<dbReference type="InterPro" id="IPR029071">
    <property type="entry name" value="Ubiquitin-like_domsf"/>
</dbReference>
<dbReference type="RefSeq" id="YP_010842285.1">
    <property type="nucleotide sequence ID" value="NC_079139.1"/>
</dbReference>
<dbReference type="PANTHER" id="PTHR16504">
    <property type="entry name" value="5'(3')-DEOXYRIBONUCLEOTIDASE"/>
    <property type="match status" value="1"/>
</dbReference>
<keyword evidence="3" id="KW-1185">Reference proteome</keyword>
<evidence type="ECO:0000313" key="2">
    <source>
        <dbReference type="EMBL" id="BCS83677.1"/>
    </source>
</evidence>
<accession>A0ABM7NUD5</accession>
<dbReference type="PANTHER" id="PTHR16504:SF4">
    <property type="entry name" value="5'(3')-DEOXYRIBONUCLEOTIDASE"/>
    <property type="match status" value="1"/>
</dbReference>
<organism evidence="2 3">
    <name type="scientific">Cotonvirus japonicus</name>
    <dbReference type="NCBI Taxonomy" id="2811091"/>
    <lineage>
        <taxon>Viruses</taxon>
        <taxon>Varidnaviria</taxon>
        <taxon>Bamfordvirae</taxon>
        <taxon>Nucleocytoviricota</taxon>
        <taxon>Megaviricetes</taxon>
        <taxon>Imitervirales</taxon>
        <taxon>Mimiviridae</taxon>
        <taxon>Megamimivirinae</taxon>
        <taxon>Cotonvirus</taxon>
        <taxon>Cotonvirus japonicum</taxon>
    </lineage>
</organism>
<dbReference type="PROSITE" id="PS50053">
    <property type="entry name" value="UBIQUITIN_2"/>
    <property type="match status" value="1"/>
</dbReference>
<dbReference type="Gene3D" id="3.40.50.1000">
    <property type="entry name" value="HAD superfamily/HAD-like"/>
    <property type="match status" value="1"/>
</dbReference>
<reference evidence="2 3" key="1">
    <citation type="submission" date="2021-02" db="EMBL/GenBank/DDBJ databases">
        <title>Cotonvirus japonicus, which uses Golgi apparatus of host cells for its virion factory, phylogenetically links tailed tupanvirus and icosahedral mimivirus.</title>
        <authorList>
            <person name="Takahashi H."/>
            <person name="Fukaya S."/>
            <person name="Song C."/>
            <person name="Murata K."/>
            <person name="Takemura M."/>
        </authorList>
    </citation>
    <scope>NUCLEOTIDE SEQUENCE [LARGE SCALE GENOMIC DNA]</scope>
</reference>